<sequence>MFLMAMFGSCMVILMMMMTTTTTIRMSLLQFCQEEAQEWERVIRLFHLKSSHNKFKFNPLQICSNVL</sequence>
<organism evidence="2 3">
    <name type="scientific">Iris pallida</name>
    <name type="common">Sweet iris</name>
    <dbReference type="NCBI Taxonomy" id="29817"/>
    <lineage>
        <taxon>Eukaryota</taxon>
        <taxon>Viridiplantae</taxon>
        <taxon>Streptophyta</taxon>
        <taxon>Embryophyta</taxon>
        <taxon>Tracheophyta</taxon>
        <taxon>Spermatophyta</taxon>
        <taxon>Magnoliopsida</taxon>
        <taxon>Liliopsida</taxon>
        <taxon>Asparagales</taxon>
        <taxon>Iridaceae</taxon>
        <taxon>Iridoideae</taxon>
        <taxon>Irideae</taxon>
        <taxon>Iris</taxon>
    </lineage>
</organism>
<feature type="chain" id="PRO_5043601446" evidence="1">
    <location>
        <begin position="24"/>
        <end position="67"/>
    </location>
</feature>
<evidence type="ECO:0000313" key="3">
    <source>
        <dbReference type="Proteomes" id="UP001140949"/>
    </source>
</evidence>
<evidence type="ECO:0000313" key="2">
    <source>
        <dbReference type="EMBL" id="KAJ6819170.1"/>
    </source>
</evidence>
<keyword evidence="2" id="KW-0238">DNA-binding</keyword>
<dbReference type="GO" id="GO:0003677">
    <property type="term" value="F:DNA binding"/>
    <property type="evidence" value="ECO:0007669"/>
    <property type="project" value="UniProtKB-KW"/>
</dbReference>
<reference evidence="2" key="2">
    <citation type="submission" date="2023-04" db="EMBL/GenBank/DDBJ databases">
        <authorList>
            <person name="Bruccoleri R.E."/>
            <person name="Oakeley E.J."/>
            <person name="Faust A.-M."/>
            <person name="Dessus-Babus S."/>
            <person name="Altorfer M."/>
            <person name="Burckhardt D."/>
            <person name="Oertli M."/>
            <person name="Naumann U."/>
            <person name="Petersen F."/>
            <person name="Wong J."/>
        </authorList>
    </citation>
    <scope>NUCLEOTIDE SEQUENCE</scope>
    <source>
        <strain evidence="2">GSM-AAB239-AS_SAM_17_03QT</strain>
        <tissue evidence="2">Leaf</tissue>
    </source>
</reference>
<comment type="caution">
    <text evidence="2">The sequence shown here is derived from an EMBL/GenBank/DDBJ whole genome shotgun (WGS) entry which is preliminary data.</text>
</comment>
<proteinExistence type="predicted"/>
<evidence type="ECO:0000256" key="1">
    <source>
        <dbReference type="SAM" id="SignalP"/>
    </source>
</evidence>
<keyword evidence="3" id="KW-1185">Reference proteome</keyword>
<keyword evidence="2" id="KW-0371">Homeobox</keyword>
<reference evidence="2" key="1">
    <citation type="journal article" date="2023" name="GigaByte">
        <title>Genome assembly of the bearded iris, Iris pallida Lam.</title>
        <authorList>
            <person name="Bruccoleri R.E."/>
            <person name="Oakeley E.J."/>
            <person name="Faust A.M.E."/>
            <person name="Altorfer M."/>
            <person name="Dessus-Babus S."/>
            <person name="Burckhardt D."/>
            <person name="Oertli M."/>
            <person name="Naumann U."/>
            <person name="Petersen F."/>
            <person name="Wong J."/>
        </authorList>
    </citation>
    <scope>NUCLEOTIDE SEQUENCE</scope>
    <source>
        <strain evidence="2">GSM-AAB239-AS_SAM_17_03QT</strain>
    </source>
</reference>
<dbReference type="AlphaFoldDB" id="A0AAX6FS46"/>
<gene>
    <name evidence="2" type="ORF">M6B38_403635</name>
</gene>
<dbReference type="Proteomes" id="UP001140949">
    <property type="component" value="Unassembled WGS sequence"/>
</dbReference>
<name>A0AAX6FS46_IRIPA</name>
<keyword evidence="1" id="KW-0732">Signal</keyword>
<protein>
    <submittedName>
        <fullName evidence="2">Homeobox-DDT domain protein RLT2 isoform X1</fullName>
    </submittedName>
</protein>
<accession>A0AAX6FS46</accession>
<dbReference type="EMBL" id="JANAVB010026516">
    <property type="protein sequence ID" value="KAJ6819170.1"/>
    <property type="molecule type" value="Genomic_DNA"/>
</dbReference>
<feature type="signal peptide" evidence="1">
    <location>
        <begin position="1"/>
        <end position="23"/>
    </location>
</feature>